<keyword evidence="1" id="KW-1133">Transmembrane helix</keyword>
<evidence type="ECO:0000259" key="2">
    <source>
        <dbReference type="Pfam" id="PF00535"/>
    </source>
</evidence>
<evidence type="ECO:0000313" key="3">
    <source>
        <dbReference type="EMBL" id="MEQ2563846.1"/>
    </source>
</evidence>
<dbReference type="InterPro" id="IPR001173">
    <property type="entry name" value="Glyco_trans_2-like"/>
</dbReference>
<comment type="caution">
    <text evidence="3">The sequence shown here is derived from an EMBL/GenBank/DDBJ whole genome shotgun (WGS) entry which is preliminary data.</text>
</comment>
<reference evidence="3 4" key="1">
    <citation type="submission" date="2024-03" db="EMBL/GenBank/DDBJ databases">
        <title>Human intestinal bacterial collection.</title>
        <authorList>
            <person name="Pauvert C."/>
            <person name="Hitch T.C.A."/>
            <person name="Clavel T."/>
        </authorList>
    </citation>
    <scope>NUCLEOTIDE SEQUENCE [LARGE SCALE GENOMIC DNA]</scope>
    <source>
        <strain evidence="3 4">CLA-AP-H27</strain>
    </source>
</reference>
<dbReference type="Pfam" id="PF00535">
    <property type="entry name" value="Glycos_transf_2"/>
    <property type="match status" value="1"/>
</dbReference>
<dbReference type="EMBL" id="JBBMFJ010000026">
    <property type="protein sequence ID" value="MEQ2563846.1"/>
    <property type="molecule type" value="Genomic_DNA"/>
</dbReference>
<accession>A0ABV1HNF3</accession>
<protein>
    <submittedName>
        <fullName evidence="3">Glycosyltransferase family 2 protein</fullName>
    </submittedName>
</protein>
<dbReference type="Proteomes" id="UP001437460">
    <property type="component" value="Unassembled WGS sequence"/>
</dbReference>
<keyword evidence="1" id="KW-0812">Transmembrane</keyword>
<evidence type="ECO:0000256" key="1">
    <source>
        <dbReference type="SAM" id="Phobius"/>
    </source>
</evidence>
<evidence type="ECO:0000313" key="4">
    <source>
        <dbReference type="Proteomes" id="UP001437460"/>
    </source>
</evidence>
<dbReference type="SUPFAM" id="SSF53448">
    <property type="entry name" value="Nucleotide-diphospho-sugar transferases"/>
    <property type="match status" value="1"/>
</dbReference>
<keyword evidence="1" id="KW-0472">Membrane</keyword>
<dbReference type="InterPro" id="IPR029044">
    <property type="entry name" value="Nucleotide-diphossugar_trans"/>
</dbReference>
<dbReference type="PANTHER" id="PTHR48090">
    <property type="entry name" value="UNDECAPRENYL-PHOSPHATE 4-DEOXY-4-FORMAMIDO-L-ARABINOSE TRANSFERASE-RELATED"/>
    <property type="match status" value="1"/>
</dbReference>
<organism evidence="3 4">
    <name type="scientific">Ventrimonas faecis</name>
    <dbReference type="NCBI Taxonomy" id="3133170"/>
    <lineage>
        <taxon>Bacteria</taxon>
        <taxon>Bacillati</taxon>
        <taxon>Bacillota</taxon>
        <taxon>Clostridia</taxon>
        <taxon>Lachnospirales</taxon>
        <taxon>Lachnospiraceae</taxon>
        <taxon>Ventrimonas</taxon>
    </lineage>
</organism>
<dbReference type="InterPro" id="IPR050256">
    <property type="entry name" value="Glycosyltransferase_2"/>
</dbReference>
<gene>
    <name evidence="3" type="ORF">WMO41_11855</name>
</gene>
<dbReference type="CDD" id="cd04179">
    <property type="entry name" value="DPM_DPG-synthase_like"/>
    <property type="match status" value="1"/>
</dbReference>
<dbReference type="PANTHER" id="PTHR48090:SF7">
    <property type="entry name" value="RFBJ PROTEIN"/>
    <property type="match status" value="1"/>
</dbReference>
<feature type="transmembrane region" description="Helical" evidence="1">
    <location>
        <begin position="228"/>
        <end position="250"/>
    </location>
</feature>
<feature type="transmembrane region" description="Helical" evidence="1">
    <location>
        <begin position="262"/>
        <end position="289"/>
    </location>
</feature>
<dbReference type="Gene3D" id="3.90.550.10">
    <property type="entry name" value="Spore Coat Polysaccharide Biosynthesis Protein SpsA, Chain A"/>
    <property type="match status" value="1"/>
</dbReference>
<proteinExistence type="predicted"/>
<name>A0ABV1HNF3_9FIRM</name>
<keyword evidence="4" id="KW-1185">Reference proteome</keyword>
<dbReference type="RefSeq" id="WP_118721265.1">
    <property type="nucleotide sequence ID" value="NZ_JBBMFJ010000026.1"/>
</dbReference>
<feature type="domain" description="Glycosyltransferase 2-like" evidence="2">
    <location>
        <begin position="6"/>
        <end position="154"/>
    </location>
</feature>
<sequence>MDKIAVLIPCYNESKTVAKVVTDWKQELPEAVIYVYDNNSSDNTAELAEAAGAVVRHEYQQGKGNVIRRMFREIDAECYIMIDGDDTYPAEYGRQMADLVLQKKTDMVVGDRLSSTYFEENKRPFHNFGNSLVRGSINRLFRTNIRDIMTGYRAFSYLFVKSFPVLSKGFEIETEMSIHAVEKNMRIENVIIEYRDRPEGSESKLNTYSDGLKVLKTIFRLYKNYRPMGFFGGMAAIMTVVAVGLFIPILMKYIHTGLVPNFPTLIVCGFIEMAAIISFFAGLILATIVEKDRQQFEFRLNMIDAQFKQFLK</sequence>